<proteinExistence type="predicted"/>
<evidence type="ECO:0000313" key="1">
    <source>
        <dbReference type="EMBL" id="KAJ7015821.1"/>
    </source>
</evidence>
<organism evidence="1 2">
    <name type="scientific">Mycena alexandri</name>
    <dbReference type="NCBI Taxonomy" id="1745969"/>
    <lineage>
        <taxon>Eukaryota</taxon>
        <taxon>Fungi</taxon>
        <taxon>Dikarya</taxon>
        <taxon>Basidiomycota</taxon>
        <taxon>Agaricomycotina</taxon>
        <taxon>Agaricomycetes</taxon>
        <taxon>Agaricomycetidae</taxon>
        <taxon>Agaricales</taxon>
        <taxon>Marasmiineae</taxon>
        <taxon>Mycenaceae</taxon>
        <taxon>Mycena</taxon>
    </lineage>
</organism>
<dbReference type="AlphaFoldDB" id="A0AAD6RWK8"/>
<comment type="caution">
    <text evidence="1">The sequence shown here is derived from an EMBL/GenBank/DDBJ whole genome shotgun (WGS) entry which is preliminary data.</text>
</comment>
<name>A0AAD6RWK8_9AGAR</name>
<accession>A0AAD6RWK8</accession>
<dbReference type="EMBL" id="JARJCM010000841">
    <property type="protein sequence ID" value="KAJ7015821.1"/>
    <property type="molecule type" value="Genomic_DNA"/>
</dbReference>
<protein>
    <submittedName>
        <fullName evidence="1">Uncharacterized protein</fullName>
    </submittedName>
</protein>
<sequence length="525" mass="58656">MVKKTFLDLSDLLNVDLFLQLDSREQLSDFKDVVKFVGHNVVPALHRIFFNSAKRGWGVKTLREKLQLAYDKDYRADGFAQWEIHLQTLIYELGGAGAVYALNHSPFALPSLNTIQLYRRQNNLVPCVDGVRFSDISQNIAALFGPHKVKKGTNVNPVVEPLPSRHLYTLSFDEIASERRIEYMAATDSMVGLCLEHVDALPTVKVGKDTQQVEAAAAVVRDGKVHIACEVSVGAISRLSEKGYGAKPVFMGPSCKKGGWRDLLRTMEIVVEAWRRSEHGEKKHGPLGSVASDGASGRRAAMFMMTMHSEIQPGNPLWDDVKDLPGLNLRVGSNNLTNDVDWKHEDKRFCTTFCSPQGIVVKNVCVNRDLLLCWLERLPNHDWAETTLHNLLDPSDAQDVPRAIKLLLCIVELGQLDPDDFDPGELAEFEAICLLGELLDAWLQPFINVDLSLSEQVEFLITFSHLLAALYKANGTSFLPSQLYGDLQITVKNAILMVPKTRLVNGELTQYAVHNCLELRPPTYD</sequence>
<gene>
    <name evidence="1" type="ORF">C8F04DRAFT_1226333</name>
</gene>
<evidence type="ECO:0000313" key="2">
    <source>
        <dbReference type="Proteomes" id="UP001218188"/>
    </source>
</evidence>
<reference evidence="1" key="1">
    <citation type="submission" date="2023-03" db="EMBL/GenBank/DDBJ databases">
        <title>Massive genome expansion in bonnet fungi (Mycena s.s.) driven by repeated elements and novel gene families across ecological guilds.</title>
        <authorList>
            <consortium name="Lawrence Berkeley National Laboratory"/>
            <person name="Harder C.B."/>
            <person name="Miyauchi S."/>
            <person name="Viragh M."/>
            <person name="Kuo A."/>
            <person name="Thoen E."/>
            <person name="Andreopoulos B."/>
            <person name="Lu D."/>
            <person name="Skrede I."/>
            <person name="Drula E."/>
            <person name="Henrissat B."/>
            <person name="Morin E."/>
            <person name="Kohler A."/>
            <person name="Barry K."/>
            <person name="LaButti K."/>
            <person name="Morin E."/>
            <person name="Salamov A."/>
            <person name="Lipzen A."/>
            <person name="Mereny Z."/>
            <person name="Hegedus B."/>
            <person name="Baldrian P."/>
            <person name="Stursova M."/>
            <person name="Weitz H."/>
            <person name="Taylor A."/>
            <person name="Grigoriev I.V."/>
            <person name="Nagy L.G."/>
            <person name="Martin F."/>
            <person name="Kauserud H."/>
        </authorList>
    </citation>
    <scope>NUCLEOTIDE SEQUENCE</scope>
    <source>
        <strain evidence="1">CBHHK200</strain>
    </source>
</reference>
<keyword evidence="2" id="KW-1185">Reference proteome</keyword>
<dbReference type="Proteomes" id="UP001218188">
    <property type="component" value="Unassembled WGS sequence"/>
</dbReference>